<dbReference type="AlphaFoldDB" id="A0A091DNL4"/>
<dbReference type="HAMAP" id="MF_01458">
    <property type="entry name" value="FtsH"/>
    <property type="match status" value="1"/>
</dbReference>
<reference evidence="29 30" key="1">
    <citation type="submission" date="2013-11" db="EMBL/GenBank/DDBJ databases">
        <title>The Damaraland mole rat (Fukomys damarensis) genome and evolution of African mole rats.</title>
        <authorList>
            <person name="Gladyshev V.N."/>
            <person name="Fang X."/>
        </authorList>
    </citation>
    <scope>NUCLEOTIDE SEQUENCE [LARGE SCALE GENOMIC DNA]</scope>
    <source>
        <tissue evidence="29">Liver</tissue>
    </source>
</reference>
<organism evidence="29 30">
    <name type="scientific">Fukomys damarensis</name>
    <name type="common">Damaraland mole rat</name>
    <name type="synonym">Cryptomys damarensis</name>
    <dbReference type="NCBI Taxonomy" id="885580"/>
    <lineage>
        <taxon>Eukaryota</taxon>
        <taxon>Metazoa</taxon>
        <taxon>Chordata</taxon>
        <taxon>Craniata</taxon>
        <taxon>Vertebrata</taxon>
        <taxon>Euteleostomi</taxon>
        <taxon>Mammalia</taxon>
        <taxon>Eutheria</taxon>
        <taxon>Euarchontoglires</taxon>
        <taxon>Glires</taxon>
        <taxon>Rodentia</taxon>
        <taxon>Hystricomorpha</taxon>
        <taxon>Bathyergidae</taxon>
        <taxon>Fukomys</taxon>
    </lineage>
</organism>
<evidence type="ECO:0000256" key="5">
    <source>
        <dbReference type="ARBA" id="ARBA00010550"/>
    </source>
</evidence>
<dbReference type="GO" id="GO:0003735">
    <property type="term" value="F:structural constituent of ribosome"/>
    <property type="evidence" value="ECO:0007669"/>
    <property type="project" value="InterPro"/>
</dbReference>
<dbReference type="InterPro" id="IPR000642">
    <property type="entry name" value="Peptidase_M41"/>
</dbReference>
<dbReference type="FunFam" id="1.10.8.60:FF:000033">
    <property type="entry name" value="paraplegin isoform X1"/>
    <property type="match status" value="1"/>
</dbReference>
<dbReference type="Pfam" id="PF17862">
    <property type="entry name" value="AAA_lid_3"/>
    <property type="match status" value="1"/>
</dbReference>
<dbReference type="Gene3D" id="3.40.1690.20">
    <property type="match status" value="1"/>
</dbReference>
<keyword evidence="17" id="KW-0482">Metalloprotease</keyword>
<dbReference type="EMBL" id="KN122240">
    <property type="protein sequence ID" value="KFO31870.1"/>
    <property type="molecule type" value="Genomic_DNA"/>
</dbReference>
<dbReference type="Gene3D" id="1.20.58.760">
    <property type="entry name" value="Peptidase M41"/>
    <property type="match status" value="1"/>
</dbReference>
<evidence type="ECO:0000256" key="16">
    <source>
        <dbReference type="ARBA" id="ARBA00022989"/>
    </source>
</evidence>
<comment type="cofactor">
    <cofactor evidence="1">
        <name>Zn(2+)</name>
        <dbReference type="ChEBI" id="CHEBI:29105"/>
    </cofactor>
</comment>
<evidence type="ECO:0000256" key="25">
    <source>
        <dbReference type="SAM" id="MobiDB-lite"/>
    </source>
</evidence>
<dbReference type="Gene3D" id="3.40.50.300">
    <property type="entry name" value="P-loop containing nucleotide triphosphate hydrolases"/>
    <property type="match status" value="1"/>
</dbReference>
<dbReference type="SUPFAM" id="SSF52540">
    <property type="entry name" value="P-loop containing nucleoside triphosphate hydrolases"/>
    <property type="match status" value="1"/>
</dbReference>
<evidence type="ECO:0000256" key="14">
    <source>
        <dbReference type="ARBA" id="ARBA00022946"/>
    </source>
</evidence>
<dbReference type="InterPro" id="IPR003593">
    <property type="entry name" value="AAA+_ATPase"/>
</dbReference>
<dbReference type="PANTHER" id="PTHR43655:SF8">
    <property type="entry name" value="PARAPLEGIN"/>
    <property type="match status" value="1"/>
</dbReference>
<keyword evidence="24" id="KW-0175">Coiled coil</keyword>
<dbReference type="Pfam" id="PF00004">
    <property type="entry name" value="AAA"/>
    <property type="match status" value="1"/>
</dbReference>
<keyword evidence="12" id="KW-0862">Zinc</keyword>
<evidence type="ECO:0000256" key="17">
    <source>
        <dbReference type="ARBA" id="ARBA00023049"/>
    </source>
</evidence>
<dbReference type="InterPro" id="IPR050928">
    <property type="entry name" value="ATP-dep_Zn_Metalloprotease"/>
</dbReference>
<keyword evidence="19" id="KW-0496">Mitochondrion</keyword>
<dbReference type="FunFam" id="3.40.1690.20:FF:000002">
    <property type="entry name" value="paraplegin isoform X1"/>
    <property type="match status" value="1"/>
</dbReference>
<dbReference type="PANTHER" id="PTHR43655">
    <property type="entry name" value="ATP-DEPENDENT PROTEASE"/>
    <property type="match status" value="1"/>
</dbReference>
<dbReference type="SUPFAM" id="SSF140990">
    <property type="entry name" value="FtsH protease domain-like"/>
    <property type="match status" value="1"/>
</dbReference>
<keyword evidence="20 26" id="KW-0472">Membrane</keyword>
<dbReference type="InterPro" id="IPR001380">
    <property type="entry name" value="Ribosomal_eL13"/>
</dbReference>
<evidence type="ECO:0000259" key="28">
    <source>
        <dbReference type="SMART" id="SM00382"/>
    </source>
</evidence>
<sequence length="1045" mass="116797">MAAMLLLLRALRQGPGSGSGPGRLWGPSSGLFFGPASRPYMVCRPPVGVAAAGDRALQSLRLRMLTPTFEGMDGLLLKQYLVQNPVGLWRLLGGTYYFSTSRMRQKNKDNDKSKGKAPGDDEEERRRKEREDQMYRERLRTLFVIAVVMSLLNLLSSSGGNISWNDFVSEMLAKGEVQRVQVVPESDVVEVYLHPGAVVFGRPRLALVYRMQVANIDKFEEKLRAAEDELNIESKDRIPVSYKRTGFFGNALYALGMTAVGLAILWYMLRLAGMTGREGGFSAFNQLKMARFTMVDGKSGKGVSFKDVAGMHEAKLEVREFVDYLKSPERFLQLGAKVPKGALLLGPPGCGKTLLAKAVATEAQVPFLAMAGPEFVEVIGGLGAARVRSLFKEARARAPCIVYIDEIDAVGKKRSTSMSGFSNTEEEQTLNQLLVEMDGMGTTDHVIVLASTNRADILDGALMRPGRLDRHVFIDLPTLQERREIFEQHLKVLKLTQESSFYSQRLAELTPGFSGADIANICNEAALHAAREGRSSVHTLDFEYAVERVVAGTAKKSKVLSREEQRVVAFHESGHALVGWLLEHTEAVMKVSIAPRTNAALGFSQMLPRDQHLFTTEQLFERMCMALGGRAAEAISFSRVTSGAQDDLRKVTRIAYSMVKQFGMVPSIGPISFPEIQEGLVGIGRCPFSQGLQQMMDHEAKLLVAKAYRHTEKVLLDNLDKLQALANALLEKEVINYEDIEALIGPPPHGPKKMIFPQRWIDAQRENQVAGEEEAARLPPPHGEELCWPGYSRRPLEAKRLFCGTVWFLTDLGYWLTIGPYFDDNIVSMLTYVAMAPSRNGMILKPHFHKDWQRRVATWFNQPARKIRRRKARQAKARRIAPRPASGPIRPIVRCPTVRYHTKVRAGRGFSLEELRVAGIHKKVARTIGISVDPRRRNKSTESLQANVQRLKEYRSKLILFPRKPSAPKKGDSSAEELKLATQLTGPVMPIRNVYKKEKARVITEEEKNFKAFASLRMARANARLFGIRAKRAKEAAEQDVEKKK</sequence>
<evidence type="ECO:0000256" key="6">
    <source>
        <dbReference type="ARBA" id="ARBA00022670"/>
    </source>
</evidence>
<comment type="similarity">
    <text evidence="4">In the C-terminal section; belongs to the peptidase M41 family.</text>
</comment>
<dbReference type="Proteomes" id="UP000028990">
    <property type="component" value="Unassembled WGS sequence"/>
</dbReference>
<feature type="coiled-coil region" evidence="24">
    <location>
        <begin position="209"/>
        <end position="236"/>
    </location>
</feature>
<feature type="domain" description="AAA+ ATPase" evidence="28">
    <location>
        <begin position="338"/>
        <end position="478"/>
    </location>
</feature>
<comment type="similarity">
    <text evidence="5">In the N-terminal section; belongs to the AAA ATPase family.</text>
</comment>
<evidence type="ECO:0000256" key="15">
    <source>
        <dbReference type="ARBA" id="ARBA00022980"/>
    </source>
</evidence>
<comment type="catalytic activity">
    <reaction evidence="22">
        <text>ATP + H2O = ADP + phosphate + H(+)</text>
        <dbReference type="Rhea" id="RHEA:13065"/>
        <dbReference type="ChEBI" id="CHEBI:15377"/>
        <dbReference type="ChEBI" id="CHEBI:15378"/>
        <dbReference type="ChEBI" id="CHEBI:30616"/>
        <dbReference type="ChEBI" id="CHEBI:43474"/>
        <dbReference type="ChEBI" id="CHEBI:456216"/>
    </reaction>
    <physiologicalReaction direction="left-to-right" evidence="22">
        <dbReference type="Rhea" id="RHEA:13066"/>
    </physiologicalReaction>
</comment>
<keyword evidence="10" id="KW-0999">Mitochondrion inner membrane</keyword>
<evidence type="ECO:0000256" key="8">
    <source>
        <dbReference type="ARBA" id="ARBA00022723"/>
    </source>
</evidence>
<evidence type="ECO:0000256" key="18">
    <source>
        <dbReference type="ARBA" id="ARBA00023074"/>
    </source>
</evidence>
<evidence type="ECO:0000313" key="30">
    <source>
        <dbReference type="Proteomes" id="UP000028990"/>
    </source>
</evidence>
<keyword evidence="18" id="KW-0944">Nitration</keyword>
<dbReference type="FunFam" id="1.20.58.760:FF:000004">
    <property type="entry name" value="paraplegin isoform X1"/>
    <property type="match status" value="1"/>
</dbReference>
<dbReference type="CDD" id="cd19501">
    <property type="entry name" value="RecA-like_FtsH"/>
    <property type="match status" value="1"/>
</dbReference>
<dbReference type="InterPro" id="IPR037219">
    <property type="entry name" value="Peptidase_M41-like"/>
</dbReference>
<dbReference type="STRING" id="885580.ENSFDAP00000018989"/>
<evidence type="ECO:0000256" key="24">
    <source>
        <dbReference type="SAM" id="Coils"/>
    </source>
</evidence>
<dbReference type="FunFam" id="1.20.5.110:FF:000003">
    <property type="entry name" value="60S ribosomal protein L13"/>
    <property type="match status" value="1"/>
</dbReference>
<dbReference type="GO" id="GO:0034982">
    <property type="term" value="P:mitochondrial protein processing"/>
    <property type="evidence" value="ECO:0007669"/>
    <property type="project" value="TreeGrafter"/>
</dbReference>
<dbReference type="Pfam" id="PF06480">
    <property type="entry name" value="FtsH_ext"/>
    <property type="match status" value="1"/>
</dbReference>
<dbReference type="GO" id="GO:0005524">
    <property type="term" value="F:ATP binding"/>
    <property type="evidence" value="ECO:0007669"/>
    <property type="project" value="UniProtKB-KW"/>
</dbReference>
<dbReference type="InterPro" id="IPR027417">
    <property type="entry name" value="P-loop_NTPase"/>
</dbReference>
<dbReference type="GO" id="GO:0005840">
    <property type="term" value="C:ribosome"/>
    <property type="evidence" value="ECO:0007669"/>
    <property type="project" value="UniProtKB-KW"/>
</dbReference>
<comment type="similarity">
    <text evidence="3 23">Belongs to the eukaryotic ribosomal protein eL13 family.</text>
</comment>
<proteinExistence type="inferred from homology"/>
<feature type="signal peptide" evidence="27">
    <location>
        <begin position="1"/>
        <end position="18"/>
    </location>
</feature>
<dbReference type="GO" id="GO:0004222">
    <property type="term" value="F:metalloendopeptidase activity"/>
    <property type="evidence" value="ECO:0007669"/>
    <property type="project" value="InterPro"/>
</dbReference>
<dbReference type="GO" id="GO:0016887">
    <property type="term" value="F:ATP hydrolysis activity"/>
    <property type="evidence" value="ECO:0007669"/>
    <property type="project" value="InterPro"/>
</dbReference>
<evidence type="ECO:0000256" key="10">
    <source>
        <dbReference type="ARBA" id="ARBA00022792"/>
    </source>
</evidence>
<dbReference type="HAMAP" id="MF_00499">
    <property type="entry name" value="Ribosomal_eL13"/>
    <property type="match status" value="1"/>
</dbReference>
<accession>A0A091DNL4</accession>
<evidence type="ECO:0000256" key="13">
    <source>
        <dbReference type="ARBA" id="ARBA00022840"/>
    </source>
</evidence>
<dbReference type="PROSITE" id="PS01104">
    <property type="entry name" value="RIBOSOMAL_L13E"/>
    <property type="match status" value="1"/>
</dbReference>
<name>A0A091DNL4_FUKDA</name>
<evidence type="ECO:0000256" key="2">
    <source>
        <dbReference type="ARBA" id="ARBA00004448"/>
    </source>
</evidence>
<evidence type="ECO:0000256" key="23">
    <source>
        <dbReference type="RuleBase" id="RU000572"/>
    </source>
</evidence>
<dbReference type="GO" id="GO:0008270">
    <property type="term" value="F:zinc ion binding"/>
    <property type="evidence" value="ECO:0007669"/>
    <property type="project" value="InterPro"/>
</dbReference>
<dbReference type="InterPro" id="IPR018256">
    <property type="entry name" value="Ribosomal_eL13_CS"/>
</dbReference>
<evidence type="ECO:0000256" key="1">
    <source>
        <dbReference type="ARBA" id="ARBA00001947"/>
    </source>
</evidence>
<keyword evidence="21 23" id="KW-0687">Ribonucleoprotein</keyword>
<keyword evidence="15 23" id="KW-0689">Ribosomal protein</keyword>
<dbReference type="GO" id="GO:0007005">
    <property type="term" value="P:mitochondrion organization"/>
    <property type="evidence" value="ECO:0007669"/>
    <property type="project" value="UniProtKB-ARBA"/>
</dbReference>
<evidence type="ECO:0000256" key="26">
    <source>
        <dbReference type="SAM" id="Phobius"/>
    </source>
</evidence>
<evidence type="ECO:0000256" key="19">
    <source>
        <dbReference type="ARBA" id="ARBA00023128"/>
    </source>
</evidence>
<dbReference type="Pfam" id="PF01434">
    <property type="entry name" value="Peptidase_M41"/>
    <property type="match status" value="1"/>
</dbReference>
<dbReference type="GO" id="GO:0006412">
    <property type="term" value="P:translation"/>
    <property type="evidence" value="ECO:0007669"/>
    <property type="project" value="InterPro"/>
</dbReference>
<evidence type="ECO:0000256" key="3">
    <source>
        <dbReference type="ARBA" id="ARBA00005640"/>
    </source>
</evidence>
<keyword evidence="6" id="KW-0645">Protease</keyword>
<evidence type="ECO:0000256" key="22">
    <source>
        <dbReference type="ARBA" id="ARBA00048778"/>
    </source>
</evidence>
<keyword evidence="27" id="KW-0732">Signal</keyword>
<dbReference type="SMART" id="SM00382">
    <property type="entry name" value="AAA"/>
    <property type="match status" value="1"/>
</dbReference>
<dbReference type="Gene3D" id="1.10.8.60">
    <property type="match status" value="1"/>
</dbReference>
<evidence type="ECO:0000256" key="9">
    <source>
        <dbReference type="ARBA" id="ARBA00022741"/>
    </source>
</evidence>
<evidence type="ECO:0000256" key="7">
    <source>
        <dbReference type="ARBA" id="ARBA00022692"/>
    </source>
</evidence>
<feature type="chain" id="PRO_5001872193" description="60S ribosomal protein L13" evidence="27">
    <location>
        <begin position="19"/>
        <end position="1045"/>
    </location>
</feature>
<dbReference type="GO" id="GO:0005745">
    <property type="term" value="C:m-AAA complex"/>
    <property type="evidence" value="ECO:0007669"/>
    <property type="project" value="TreeGrafter"/>
</dbReference>
<feature type="compositionally biased region" description="Basic and acidic residues" evidence="25">
    <location>
        <begin position="106"/>
        <end position="131"/>
    </location>
</feature>
<dbReference type="Gene3D" id="1.20.5.110">
    <property type="match status" value="1"/>
</dbReference>
<keyword evidence="13" id="KW-0067">ATP-binding</keyword>
<keyword evidence="9" id="KW-0547">Nucleotide-binding</keyword>
<comment type="subcellular location">
    <subcellularLocation>
        <location evidence="2">Mitochondrion inner membrane</location>
        <topology evidence="2">Multi-pass membrane protein</topology>
    </subcellularLocation>
</comment>
<dbReference type="NCBIfam" id="TIGR01241">
    <property type="entry name" value="FtsH_fam"/>
    <property type="match status" value="1"/>
</dbReference>
<protein>
    <recommendedName>
        <fullName evidence="23">60S ribosomal protein L13</fullName>
    </recommendedName>
</protein>
<dbReference type="GO" id="GO:1990904">
    <property type="term" value="C:ribonucleoprotein complex"/>
    <property type="evidence" value="ECO:0007669"/>
    <property type="project" value="UniProtKB-KW"/>
</dbReference>
<evidence type="ECO:0000313" key="29">
    <source>
        <dbReference type="EMBL" id="KFO31870.1"/>
    </source>
</evidence>
<dbReference type="InterPro" id="IPR041569">
    <property type="entry name" value="AAA_lid_3"/>
</dbReference>
<evidence type="ECO:0000256" key="4">
    <source>
        <dbReference type="ARBA" id="ARBA00010044"/>
    </source>
</evidence>
<dbReference type="MEROPS" id="M41.006"/>
<dbReference type="InterPro" id="IPR005936">
    <property type="entry name" value="FtsH"/>
</dbReference>
<dbReference type="InterPro" id="IPR003959">
    <property type="entry name" value="ATPase_AAA_core"/>
</dbReference>
<dbReference type="FunFam" id="3.40.50.300:FF:000277">
    <property type="entry name" value="ATP-dependent zinc metalloprotease FtsH"/>
    <property type="match status" value="1"/>
</dbReference>
<dbReference type="GO" id="GO:0004176">
    <property type="term" value="F:ATP-dependent peptidase activity"/>
    <property type="evidence" value="ECO:0007669"/>
    <property type="project" value="InterPro"/>
</dbReference>
<evidence type="ECO:0000256" key="20">
    <source>
        <dbReference type="ARBA" id="ARBA00023136"/>
    </source>
</evidence>
<feature type="region of interest" description="Disordered" evidence="25">
    <location>
        <begin position="103"/>
        <end position="131"/>
    </location>
</feature>
<evidence type="ECO:0000256" key="12">
    <source>
        <dbReference type="ARBA" id="ARBA00022833"/>
    </source>
</evidence>
<keyword evidence="30" id="KW-1185">Reference proteome</keyword>
<keyword evidence="16 26" id="KW-1133">Transmembrane helix</keyword>
<keyword evidence="11" id="KW-0378">Hydrolase</keyword>
<gene>
    <name evidence="29" type="ORF">H920_06761</name>
</gene>
<feature type="transmembrane region" description="Helical" evidence="26">
    <location>
        <begin position="251"/>
        <end position="269"/>
    </location>
</feature>
<evidence type="ECO:0000256" key="21">
    <source>
        <dbReference type="ARBA" id="ARBA00023274"/>
    </source>
</evidence>
<evidence type="ECO:0000256" key="27">
    <source>
        <dbReference type="SAM" id="SignalP"/>
    </source>
</evidence>
<keyword evidence="14" id="KW-0809">Transit peptide</keyword>
<dbReference type="InterPro" id="IPR011546">
    <property type="entry name" value="Pept_M41_FtsH_extracell"/>
</dbReference>
<dbReference type="Pfam" id="PF01294">
    <property type="entry name" value="Ribosomal_L13e"/>
    <property type="match status" value="1"/>
</dbReference>
<evidence type="ECO:0000256" key="11">
    <source>
        <dbReference type="ARBA" id="ARBA00022801"/>
    </source>
</evidence>
<feature type="transmembrane region" description="Helical" evidence="26">
    <location>
        <begin position="142"/>
        <end position="164"/>
    </location>
</feature>
<keyword evidence="8" id="KW-0479">Metal-binding</keyword>
<keyword evidence="7 26" id="KW-0812">Transmembrane</keyword>
<dbReference type="eggNOG" id="KOG0731">
    <property type="taxonomic scope" value="Eukaryota"/>
</dbReference>